<proteinExistence type="predicted"/>
<organism evidence="2 3">
    <name type="scientific">Nephila pilipes</name>
    <name type="common">Giant wood spider</name>
    <name type="synonym">Nephila maculata</name>
    <dbReference type="NCBI Taxonomy" id="299642"/>
    <lineage>
        <taxon>Eukaryota</taxon>
        <taxon>Metazoa</taxon>
        <taxon>Ecdysozoa</taxon>
        <taxon>Arthropoda</taxon>
        <taxon>Chelicerata</taxon>
        <taxon>Arachnida</taxon>
        <taxon>Araneae</taxon>
        <taxon>Araneomorphae</taxon>
        <taxon>Entelegynae</taxon>
        <taxon>Araneoidea</taxon>
        <taxon>Nephilidae</taxon>
        <taxon>Nephila</taxon>
    </lineage>
</organism>
<dbReference type="Proteomes" id="UP000887013">
    <property type="component" value="Unassembled WGS sequence"/>
</dbReference>
<name>A0A8X6MM35_NEPPI</name>
<gene>
    <name evidence="2" type="ORF">NPIL_486061</name>
</gene>
<reference evidence="2" key="1">
    <citation type="submission" date="2020-08" db="EMBL/GenBank/DDBJ databases">
        <title>Multicomponent nature underlies the extraordinary mechanical properties of spider dragline silk.</title>
        <authorList>
            <person name="Kono N."/>
            <person name="Nakamura H."/>
            <person name="Mori M."/>
            <person name="Yoshida Y."/>
            <person name="Ohtoshi R."/>
            <person name="Malay A.D."/>
            <person name="Moran D.A.P."/>
            <person name="Tomita M."/>
            <person name="Numata K."/>
            <person name="Arakawa K."/>
        </authorList>
    </citation>
    <scope>NUCLEOTIDE SEQUENCE</scope>
</reference>
<evidence type="ECO:0000256" key="1">
    <source>
        <dbReference type="SAM" id="MobiDB-lite"/>
    </source>
</evidence>
<accession>A0A8X6MM35</accession>
<feature type="region of interest" description="Disordered" evidence="1">
    <location>
        <begin position="22"/>
        <end position="72"/>
    </location>
</feature>
<dbReference type="AlphaFoldDB" id="A0A8X6MM35"/>
<protein>
    <submittedName>
        <fullName evidence="2">Uncharacterized protein</fullName>
    </submittedName>
</protein>
<evidence type="ECO:0000313" key="2">
    <source>
        <dbReference type="EMBL" id="GFS65286.1"/>
    </source>
</evidence>
<comment type="caution">
    <text evidence="2">The sequence shown here is derived from an EMBL/GenBank/DDBJ whole genome shotgun (WGS) entry which is preliminary data.</text>
</comment>
<dbReference type="EMBL" id="BMAW01048311">
    <property type="protein sequence ID" value="GFS65286.1"/>
    <property type="molecule type" value="Genomic_DNA"/>
</dbReference>
<sequence>MALRAASEIRWWKMEIGRRLRGKRITESERQGNEDGEPQRASPPKQRDAAEQQRKLRRQRASANSNCAPEQRCDGFPQGKMIPAFRPNRNSAALCFLPSHCLLLWDVEGKKFDQSLVCFVCLRKKLLVCESRDSISLDEMYEK</sequence>
<feature type="compositionally biased region" description="Basic and acidic residues" evidence="1">
    <location>
        <begin position="22"/>
        <end position="33"/>
    </location>
</feature>
<feature type="compositionally biased region" description="Basic and acidic residues" evidence="1">
    <location>
        <begin position="45"/>
        <end position="54"/>
    </location>
</feature>
<keyword evidence="3" id="KW-1185">Reference proteome</keyword>
<evidence type="ECO:0000313" key="3">
    <source>
        <dbReference type="Proteomes" id="UP000887013"/>
    </source>
</evidence>